<keyword evidence="5" id="KW-1185">Reference proteome</keyword>
<accession>A0A1Q9DZQ6</accession>
<dbReference type="EMBL" id="LSRX01000321">
    <property type="protein sequence ID" value="OLQ00651.1"/>
    <property type="molecule type" value="Genomic_DNA"/>
</dbReference>
<proteinExistence type="predicted"/>
<feature type="coiled-coil region" evidence="1">
    <location>
        <begin position="62"/>
        <end position="110"/>
    </location>
</feature>
<feature type="compositionally biased region" description="Polar residues" evidence="2">
    <location>
        <begin position="12"/>
        <end position="24"/>
    </location>
</feature>
<dbReference type="Pfam" id="PF07727">
    <property type="entry name" value="RVT_2"/>
    <property type="match status" value="1"/>
</dbReference>
<evidence type="ECO:0000256" key="1">
    <source>
        <dbReference type="SAM" id="Coils"/>
    </source>
</evidence>
<feature type="compositionally biased region" description="Basic and acidic residues" evidence="2">
    <location>
        <begin position="25"/>
        <end position="38"/>
    </location>
</feature>
<gene>
    <name evidence="4" type="primary">GIP</name>
    <name evidence="4" type="ORF">AK812_SmicGene16680</name>
</gene>
<dbReference type="OrthoDB" id="422041at2759"/>
<keyword evidence="1" id="KW-0175">Coiled coil</keyword>
<evidence type="ECO:0000313" key="4">
    <source>
        <dbReference type="EMBL" id="OLQ00651.1"/>
    </source>
</evidence>
<comment type="caution">
    <text evidence="4">The sequence shown here is derived from an EMBL/GenBank/DDBJ whole genome shotgun (WGS) entry which is preliminary data.</text>
</comment>
<protein>
    <submittedName>
        <fullName evidence="4">Copia protein</fullName>
    </submittedName>
</protein>
<evidence type="ECO:0000259" key="3">
    <source>
        <dbReference type="Pfam" id="PF07727"/>
    </source>
</evidence>
<evidence type="ECO:0000256" key="2">
    <source>
        <dbReference type="SAM" id="MobiDB-lite"/>
    </source>
</evidence>
<evidence type="ECO:0000313" key="5">
    <source>
        <dbReference type="Proteomes" id="UP000186817"/>
    </source>
</evidence>
<dbReference type="InterPro" id="IPR013103">
    <property type="entry name" value="RVT_2"/>
</dbReference>
<reference evidence="4 5" key="1">
    <citation type="submission" date="2016-02" db="EMBL/GenBank/DDBJ databases">
        <title>Genome analysis of coral dinoflagellate symbionts highlights evolutionary adaptations to a symbiotic lifestyle.</title>
        <authorList>
            <person name="Aranda M."/>
            <person name="Li Y."/>
            <person name="Liew Y.J."/>
            <person name="Baumgarten S."/>
            <person name="Simakov O."/>
            <person name="Wilson M."/>
            <person name="Piel J."/>
            <person name="Ashoor H."/>
            <person name="Bougouffa S."/>
            <person name="Bajic V.B."/>
            <person name="Ryu T."/>
            <person name="Ravasi T."/>
            <person name="Bayer T."/>
            <person name="Micklem G."/>
            <person name="Kim H."/>
            <person name="Bhak J."/>
            <person name="Lajeunesse T.C."/>
            <person name="Voolstra C.R."/>
        </authorList>
    </citation>
    <scope>NUCLEOTIDE SEQUENCE [LARGE SCALE GENOMIC DNA]</scope>
    <source>
        <strain evidence="4 5">CCMP2467</strain>
    </source>
</reference>
<dbReference type="AlphaFoldDB" id="A0A1Q9DZQ6"/>
<sequence>MSSESAEELNSLGFNLPTSSSTTTSREDAMLKAMDVGESHGSSMFEPPEAELEEEDAKDEWASSVSRLIEDQQDLIDELQDRALVLRRLLEEEEILLEEYRRKGHQVNDEADHAHQMLVDLIEQWLKTAIQAQDGDAPEDVERYLRELEGDLQVVLTVPLEQVKRNLQLWVPAINKELTALFKDGENGTLKRIPLSEAKKREASGELTILPSKLVFTIKPPSQGTTTSSTSKDEKRERWRRKCRLVLCGNFAERPEGQDQSELYASGATSESLRVALVLASCCSWVGAGSDITTAFLLAPWPRHLRRYSIVPAKTLVLAGLASGEEAWEVQRALYGLRESPAVWSEYRRQRLLQADVPWAEGKLILKPSVVDPEVWMIVYQANGEQDTLVGVLVTYVDDLLYLAESAVITAVHSWLSKEWPSAPLEWTKEGTRYLGVEILQKDEGFFLISQRGYLENLVRSYELGPGQHVRLPCPREWLIDEDNPVEDEQYTEAELKRAQKVTGELLWVTRSRPDVLFVTSMMASALSKRPCHVYRVGLKVMAYLASTLEVQLQLGGHELPPEHEQAAKQATPATLLLQGVAALVQEIVGTQVAQSLLVDNAAAVCSFITDLFKVARSAAEEELDKQQLRKELEAEAESLRKLDMSSVKEMAAAVAGEDAAEGEASCEKCCLLAECSFACNGGAKVQNLSLSKLRELQASGEISDVAFCAMLLRPSQEFWLLHLVHVNYYFND</sequence>
<dbReference type="Proteomes" id="UP000186817">
    <property type="component" value="Unassembled WGS sequence"/>
</dbReference>
<feature type="region of interest" description="Disordered" evidence="2">
    <location>
        <begin position="1"/>
        <end position="59"/>
    </location>
</feature>
<feature type="domain" description="Reverse transcriptase Ty1/copia-type" evidence="3">
    <location>
        <begin position="228"/>
        <end position="473"/>
    </location>
</feature>
<organism evidence="4 5">
    <name type="scientific">Symbiodinium microadriaticum</name>
    <name type="common">Dinoflagellate</name>
    <name type="synonym">Zooxanthella microadriatica</name>
    <dbReference type="NCBI Taxonomy" id="2951"/>
    <lineage>
        <taxon>Eukaryota</taxon>
        <taxon>Sar</taxon>
        <taxon>Alveolata</taxon>
        <taxon>Dinophyceae</taxon>
        <taxon>Suessiales</taxon>
        <taxon>Symbiodiniaceae</taxon>
        <taxon>Symbiodinium</taxon>
    </lineage>
</organism>
<name>A0A1Q9DZQ6_SYMMI</name>
<feature type="compositionally biased region" description="Acidic residues" evidence="2">
    <location>
        <begin position="48"/>
        <end position="58"/>
    </location>
</feature>
<feature type="coiled-coil region" evidence="1">
    <location>
        <begin position="616"/>
        <end position="646"/>
    </location>
</feature>